<dbReference type="RefSeq" id="WP_235165239.1">
    <property type="nucleotide sequence ID" value="NZ_CP098805.1"/>
</dbReference>
<organism evidence="1 2">
    <name type="scientific">Dyadobacter chenhuakuii</name>
    <dbReference type="NCBI Taxonomy" id="2909339"/>
    <lineage>
        <taxon>Bacteria</taxon>
        <taxon>Pseudomonadati</taxon>
        <taxon>Bacteroidota</taxon>
        <taxon>Cytophagia</taxon>
        <taxon>Cytophagales</taxon>
        <taxon>Spirosomataceae</taxon>
        <taxon>Dyadobacter</taxon>
    </lineage>
</organism>
<sequence length="376" mass="43617">MNAPTYIPVFRLRQQEKNVLTSFDFGSAIYPYIEIFKHFEQLPRAPKANSKAKPKAPKQFHEIYLPIIRQIKSQKVFVDLPIHLKVSNKMKPEVIEFLRGVVEKRDVRTSHLLSLRSAREKIIPVISTYSQRTGEPNSIKLQEADLRLTFNTLAFRTSELTFTNDMNQINVVLQPHDYLIVDLEENCLGDVDDMDTIQFMLDHLKSFNGCHVVLLNSPINHKITNTGLDHAEIIDSVDNSLLEKFRAFGAHSFADHAGIKRDVVESGGGISPGFIYYDAVDNAFYGFKGLKRKEPELDDFRDIIVRDVLNSEPTNRMRESKLEYLCRDNVGWRMLEDMWDRTEPWKSQAKFKRIAMEHYLHCINAKIKKGYFESYE</sequence>
<evidence type="ECO:0000313" key="1">
    <source>
        <dbReference type="EMBL" id="USJ29440.1"/>
    </source>
</evidence>
<gene>
    <name evidence="1" type="ORF">NFI80_16325</name>
</gene>
<dbReference type="Proteomes" id="UP001055420">
    <property type="component" value="Chromosome"/>
</dbReference>
<protein>
    <submittedName>
        <fullName evidence="1">Beta family protein</fullName>
    </submittedName>
</protein>
<dbReference type="EMBL" id="CP098805">
    <property type="protein sequence ID" value="USJ29440.1"/>
    <property type="molecule type" value="Genomic_DNA"/>
</dbReference>
<dbReference type="Pfam" id="PF14350">
    <property type="entry name" value="Beta_protein"/>
    <property type="match status" value="1"/>
</dbReference>
<accession>A0ABY4XG73</accession>
<dbReference type="InterPro" id="IPR025683">
    <property type="entry name" value="Protein_beta"/>
</dbReference>
<reference evidence="1" key="1">
    <citation type="submission" date="2022-06" db="EMBL/GenBank/DDBJ databases">
        <title>Novel species in genus Dyadobacter.</title>
        <authorList>
            <person name="Ma C."/>
        </authorList>
    </citation>
    <scope>NUCLEOTIDE SEQUENCE</scope>
    <source>
        <strain evidence="1">CY22</strain>
    </source>
</reference>
<name>A0ABY4XG73_9BACT</name>
<keyword evidence="2" id="KW-1185">Reference proteome</keyword>
<evidence type="ECO:0000313" key="2">
    <source>
        <dbReference type="Proteomes" id="UP001055420"/>
    </source>
</evidence>
<proteinExistence type="predicted"/>